<evidence type="ECO:0000313" key="4">
    <source>
        <dbReference type="Proteomes" id="UP001642484"/>
    </source>
</evidence>
<accession>A0ABP0K3M0</accession>
<gene>
    <name evidence="3" type="ORF">CCMP2556_LOCUS14298</name>
</gene>
<feature type="non-terminal residue" evidence="3">
    <location>
        <position position="1"/>
    </location>
</feature>
<dbReference type="Proteomes" id="UP001642484">
    <property type="component" value="Unassembled WGS sequence"/>
</dbReference>
<sequence length="653" mass="73623">GSEECTRAPPALRGLHSAATSCRTKMVFQANRPPDIDMRGVITEVSQLCEDCAKRTRDEVLKAGNRLENEINETLKADKLLYTLLFQNPVILSVPTPSRTKLPPHVRASIAASIGQSLQASNDQTRPVKEAMHRASPTSKSRSLLASLRSQASPERNRSAPNSLLLDKSIESGERNKKQGKKKVEKEEKEENQEEEEEEEERRDTCALGDLEGAEFSAVDIWSGLQGEDRASPSKVNARGQGGMDIDVHDVQISRLEAEVHRLKLENSDLKKAQKEGSESRLRAVMTSATATADELRGAIASVEAVLSEARRELNHKQSRERRAAYEQLHHAIDKAEEDMLEEAILAAQKSEVDDEDILKAQNKLLELQMMSPEERAAGVARKRRQQRKKDAFQLVKKDDAERLAALLDNLEEGENWQDWRDYSGRTLVRCAAEVHAPNAKELLTKRTKVPESIILRHVELRQSREVEDPGLWSSPHVAQAGSLDVQEEVLEIFDEEEDKEKPDISDEEAEKLKAQALRAVVQDDCPSLAKVLKEVRRSVWSRWQNRAGKDLLTLSQERGSSMVYSMLAKSLGMVKEVKRESYEERQTVWVFANGDIQPRRATVLEDPTRGEEASFVCLVHIASLLHMRARTRQKSRTMYFWSSGMAMIHQRG</sequence>
<keyword evidence="1" id="KW-0175">Coiled coil</keyword>
<proteinExistence type="predicted"/>
<feature type="compositionally biased region" description="Acidic residues" evidence="2">
    <location>
        <begin position="190"/>
        <end position="201"/>
    </location>
</feature>
<protein>
    <submittedName>
        <fullName evidence="3">Uncharacterized protein</fullName>
    </submittedName>
</protein>
<keyword evidence="4" id="KW-1185">Reference proteome</keyword>
<feature type="compositionally biased region" description="Basic and acidic residues" evidence="2">
    <location>
        <begin position="168"/>
        <end position="189"/>
    </location>
</feature>
<feature type="region of interest" description="Disordered" evidence="2">
    <location>
        <begin position="117"/>
        <end position="210"/>
    </location>
</feature>
<name>A0ABP0K3M0_9DINO</name>
<feature type="compositionally biased region" description="Low complexity" evidence="2">
    <location>
        <begin position="139"/>
        <end position="153"/>
    </location>
</feature>
<evidence type="ECO:0000313" key="3">
    <source>
        <dbReference type="EMBL" id="CAK9021020.1"/>
    </source>
</evidence>
<reference evidence="3 4" key="1">
    <citation type="submission" date="2024-02" db="EMBL/GenBank/DDBJ databases">
        <authorList>
            <person name="Chen Y."/>
            <person name="Shah S."/>
            <person name="Dougan E. K."/>
            <person name="Thang M."/>
            <person name="Chan C."/>
        </authorList>
    </citation>
    <scope>NUCLEOTIDE SEQUENCE [LARGE SCALE GENOMIC DNA]</scope>
</reference>
<dbReference type="EMBL" id="CAXAMN010007280">
    <property type="protein sequence ID" value="CAK9021020.1"/>
    <property type="molecule type" value="Genomic_DNA"/>
</dbReference>
<evidence type="ECO:0000256" key="1">
    <source>
        <dbReference type="SAM" id="Coils"/>
    </source>
</evidence>
<evidence type="ECO:0000256" key="2">
    <source>
        <dbReference type="SAM" id="MobiDB-lite"/>
    </source>
</evidence>
<organism evidence="3 4">
    <name type="scientific">Durusdinium trenchii</name>
    <dbReference type="NCBI Taxonomy" id="1381693"/>
    <lineage>
        <taxon>Eukaryota</taxon>
        <taxon>Sar</taxon>
        <taxon>Alveolata</taxon>
        <taxon>Dinophyceae</taxon>
        <taxon>Suessiales</taxon>
        <taxon>Symbiodiniaceae</taxon>
        <taxon>Durusdinium</taxon>
    </lineage>
</organism>
<feature type="coiled-coil region" evidence="1">
    <location>
        <begin position="246"/>
        <end position="320"/>
    </location>
</feature>
<comment type="caution">
    <text evidence="3">The sequence shown here is derived from an EMBL/GenBank/DDBJ whole genome shotgun (WGS) entry which is preliminary data.</text>
</comment>